<evidence type="ECO:0000313" key="4">
    <source>
        <dbReference type="EMBL" id="MFC4105028.1"/>
    </source>
</evidence>
<feature type="chain" id="PRO_5047499954" description="DUF4352 domain-containing protein" evidence="3">
    <location>
        <begin position="43"/>
        <end position="437"/>
    </location>
</feature>
<evidence type="ECO:0000256" key="3">
    <source>
        <dbReference type="SAM" id="SignalP"/>
    </source>
</evidence>
<dbReference type="Proteomes" id="UP001595868">
    <property type="component" value="Unassembled WGS sequence"/>
</dbReference>
<keyword evidence="3" id="KW-0732">Signal</keyword>
<feature type="compositionally biased region" description="Low complexity" evidence="1">
    <location>
        <begin position="47"/>
        <end position="63"/>
    </location>
</feature>
<feature type="compositionally biased region" description="Pro residues" evidence="1">
    <location>
        <begin position="64"/>
        <end position="80"/>
    </location>
</feature>
<dbReference type="RefSeq" id="WP_377542023.1">
    <property type="nucleotide sequence ID" value="NZ_JBHSBN010000002.1"/>
</dbReference>
<evidence type="ECO:0000313" key="5">
    <source>
        <dbReference type="Proteomes" id="UP001595868"/>
    </source>
</evidence>
<protein>
    <recommendedName>
        <fullName evidence="6">DUF4352 domain-containing protein</fullName>
    </recommendedName>
</protein>
<dbReference type="EMBL" id="JBHSBN010000002">
    <property type="protein sequence ID" value="MFC4105028.1"/>
    <property type="molecule type" value="Genomic_DNA"/>
</dbReference>
<feature type="transmembrane region" description="Helical" evidence="2">
    <location>
        <begin position="273"/>
        <end position="293"/>
    </location>
</feature>
<keyword evidence="2" id="KW-1133">Transmembrane helix</keyword>
<feature type="signal peptide" evidence="3">
    <location>
        <begin position="1"/>
        <end position="42"/>
    </location>
</feature>
<keyword evidence="5" id="KW-1185">Reference proteome</keyword>
<comment type="caution">
    <text evidence="4">The sequence shown here is derived from an EMBL/GenBank/DDBJ whole genome shotgun (WGS) entry which is preliminary data.</text>
</comment>
<feature type="transmembrane region" description="Helical" evidence="2">
    <location>
        <begin position="204"/>
        <end position="228"/>
    </location>
</feature>
<accession>A0ABV8KG86</accession>
<reference evidence="5" key="1">
    <citation type="journal article" date="2019" name="Int. J. Syst. Evol. Microbiol.">
        <title>The Global Catalogue of Microorganisms (GCM) 10K type strain sequencing project: providing services to taxonomists for standard genome sequencing and annotation.</title>
        <authorList>
            <consortium name="The Broad Institute Genomics Platform"/>
            <consortium name="The Broad Institute Genome Sequencing Center for Infectious Disease"/>
            <person name="Wu L."/>
            <person name="Ma J."/>
        </authorList>
    </citation>
    <scope>NUCLEOTIDE SEQUENCE [LARGE SCALE GENOMIC DNA]</scope>
    <source>
        <strain evidence="5">2902at01</strain>
    </source>
</reference>
<gene>
    <name evidence="4" type="ORF">ACFOX0_03615</name>
</gene>
<evidence type="ECO:0008006" key="6">
    <source>
        <dbReference type="Google" id="ProtNLM"/>
    </source>
</evidence>
<keyword evidence="2" id="KW-0812">Transmembrane</keyword>
<name>A0ABV8KG86_9ACTN</name>
<feature type="region of interest" description="Disordered" evidence="1">
    <location>
        <begin position="47"/>
        <end position="81"/>
    </location>
</feature>
<sequence length="437" mass="45296">MSRSSRRRVPTIAPGTAGRPALTALVAAVVAAVTLLAPAAPAAAVVPATPTDQPTAPASSAGAPAPPSPVASAAPPPPPTNVTVAVTPAGRSLPGYEIEVRNGGVAPVWATVRQELPPGVTPLAISDDGRATDSAVRPGVTELSWRLRIPPFTATTVSATMNAAATPAVTAPACAFTGFGLVPDDCATATWSAPTAVRTASTPWWRGTTAAGVAAILVLLAAAVALTLRARRRRQRHDRAAANELLAHVEPNVYPKPRDPAPRAPTPRRRPPLWAMMAVALVLLVGASVAALWTATSRVTAMNANRQPSSGAWVGSAVSGPVGAPLRETGFEFTVYRMSCPPGARQCVATVGLRNVSPRGQQWYAPMQRAYLPTGDWVTADEAATRAVNGGRDLFAETVPPGDRYVVPVVFPVAGRQPTWIELRSEVFSAGVRVNLT</sequence>
<evidence type="ECO:0000256" key="2">
    <source>
        <dbReference type="SAM" id="Phobius"/>
    </source>
</evidence>
<keyword evidence="2" id="KW-0472">Membrane</keyword>
<organism evidence="4 5">
    <name type="scientific">Micromonospora zhanjiangensis</name>
    <dbReference type="NCBI Taxonomy" id="1522057"/>
    <lineage>
        <taxon>Bacteria</taxon>
        <taxon>Bacillati</taxon>
        <taxon>Actinomycetota</taxon>
        <taxon>Actinomycetes</taxon>
        <taxon>Micromonosporales</taxon>
        <taxon>Micromonosporaceae</taxon>
        <taxon>Micromonospora</taxon>
    </lineage>
</organism>
<evidence type="ECO:0000256" key="1">
    <source>
        <dbReference type="SAM" id="MobiDB-lite"/>
    </source>
</evidence>
<proteinExistence type="predicted"/>